<comment type="caution">
    <text evidence="2">The sequence shown here is derived from an EMBL/GenBank/DDBJ whole genome shotgun (WGS) entry which is preliminary data.</text>
</comment>
<dbReference type="Proteomes" id="UP000224386">
    <property type="component" value="Unassembled WGS sequence"/>
</dbReference>
<organism evidence="2 3">
    <name type="scientific">Bacillus cereus</name>
    <dbReference type="NCBI Taxonomy" id="1396"/>
    <lineage>
        <taxon>Bacteria</taxon>
        <taxon>Bacillati</taxon>
        <taxon>Bacillota</taxon>
        <taxon>Bacilli</taxon>
        <taxon>Bacillales</taxon>
        <taxon>Bacillaceae</taxon>
        <taxon>Bacillus</taxon>
        <taxon>Bacillus cereus group</taxon>
    </lineage>
</organism>
<keyword evidence="1" id="KW-0472">Membrane</keyword>
<gene>
    <name evidence="2" type="ORF">COK05_29925</name>
</gene>
<reference evidence="2 3" key="1">
    <citation type="submission" date="2017-09" db="EMBL/GenBank/DDBJ databases">
        <title>Large-scale bioinformatics analysis of Bacillus genomes uncovers conserved roles of natural products in bacterial physiology.</title>
        <authorList>
            <consortium name="Agbiome Team Llc"/>
            <person name="Bleich R.M."/>
            <person name="Grubbs K.J."/>
            <person name="Santa Maria K.C."/>
            <person name="Allen S.E."/>
            <person name="Farag S."/>
            <person name="Shank E.A."/>
            <person name="Bowers A."/>
        </authorList>
    </citation>
    <scope>NUCLEOTIDE SEQUENCE [LARGE SCALE GENOMIC DNA]</scope>
    <source>
        <strain evidence="2 3">AFS070861</strain>
    </source>
</reference>
<evidence type="ECO:0000313" key="3">
    <source>
        <dbReference type="Proteomes" id="UP000224386"/>
    </source>
</evidence>
<feature type="transmembrane region" description="Helical" evidence="1">
    <location>
        <begin position="20"/>
        <end position="37"/>
    </location>
</feature>
<dbReference type="EMBL" id="NVAP01000087">
    <property type="protein sequence ID" value="PFQ36389.1"/>
    <property type="molecule type" value="Genomic_DNA"/>
</dbReference>
<keyword evidence="1" id="KW-0812">Transmembrane</keyword>
<dbReference type="AlphaFoldDB" id="A0A2B2L235"/>
<feature type="transmembrane region" description="Helical" evidence="1">
    <location>
        <begin position="81"/>
        <end position="99"/>
    </location>
</feature>
<name>A0A2B2L235_BACCE</name>
<keyword evidence="1" id="KW-1133">Transmembrane helix</keyword>
<sequence>MKKITDERLVLRNLQNIRILFFVQTIGILCILGYDLIHGGFEHMRDNPLWMLFIITSVVSGYLSMSINVQHEHMKKNPKKSLLTSLLVLVVIVLGLSYLTSISPESSTRDGILLGIIVFICGLIPILYVYQLRMKQLADLEEE</sequence>
<evidence type="ECO:0000313" key="2">
    <source>
        <dbReference type="EMBL" id="PFQ36389.1"/>
    </source>
</evidence>
<feature type="transmembrane region" description="Helical" evidence="1">
    <location>
        <begin position="111"/>
        <end position="130"/>
    </location>
</feature>
<evidence type="ECO:0008006" key="4">
    <source>
        <dbReference type="Google" id="ProtNLM"/>
    </source>
</evidence>
<feature type="transmembrane region" description="Helical" evidence="1">
    <location>
        <begin position="49"/>
        <end position="69"/>
    </location>
</feature>
<protein>
    <recommendedName>
        <fullName evidence="4">Branched-chain amino acid ABC transporter substrate-binding protein</fullName>
    </recommendedName>
</protein>
<proteinExistence type="predicted"/>
<evidence type="ECO:0000256" key="1">
    <source>
        <dbReference type="SAM" id="Phobius"/>
    </source>
</evidence>
<dbReference type="RefSeq" id="WP_048371823.1">
    <property type="nucleotide sequence ID" value="NZ_NUMH01000012.1"/>
</dbReference>
<accession>A0A2B2L235</accession>